<feature type="transmembrane region" description="Helical" evidence="6">
    <location>
        <begin position="299"/>
        <end position="319"/>
    </location>
</feature>
<feature type="transmembrane region" description="Helical" evidence="6">
    <location>
        <begin position="211"/>
        <end position="231"/>
    </location>
</feature>
<keyword evidence="5 6" id="KW-0472">Membrane</keyword>
<keyword evidence="9" id="KW-1185">Reference proteome</keyword>
<protein>
    <submittedName>
        <fullName evidence="8">EamA family transporter</fullName>
    </submittedName>
</protein>
<keyword evidence="3 6" id="KW-0812">Transmembrane</keyword>
<evidence type="ECO:0000256" key="3">
    <source>
        <dbReference type="ARBA" id="ARBA00022692"/>
    </source>
</evidence>
<sequence>MEQPGCRRRCAVPRVGRAVTVTGARPVPAARGGAIVAFVIVSVVWGSTWLVIKDQISVVPPAWTITWRFVVAGLGMIAVALVRRESLRLPPGGQAMAALVGLTQFAGNYQFVYHAEAYLTSGVVAVLFALLMVPNALLSAWWLGSAVTARFLAGSAVAVLGIALLLLHELRLSPAPGSVVMGTALSLAGLLCASCANVAQATERARTSAPVPFLAWAMLWGVGLNALWALATVGPPVFDPRPAYWGGVAYLAILGSVLPFPLYFNLIRDMGAGRAAYTSVVTPIIAMVLSTLFEGYHWSLLAVAGSVLAMAGLVIALGARRG</sequence>
<dbReference type="InterPro" id="IPR000620">
    <property type="entry name" value="EamA_dom"/>
</dbReference>
<feature type="transmembrane region" description="Helical" evidence="6">
    <location>
        <begin position="64"/>
        <end position="82"/>
    </location>
</feature>
<dbReference type="InterPro" id="IPR037185">
    <property type="entry name" value="EmrE-like"/>
</dbReference>
<dbReference type="AlphaFoldDB" id="A0A7X1G0C0"/>
<feature type="transmembrane region" description="Helical" evidence="6">
    <location>
        <begin position="94"/>
        <end position="112"/>
    </location>
</feature>
<dbReference type="PANTHER" id="PTHR32322">
    <property type="entry name" value="INNER MEMBRANE TRANSPORTER"/>
    <property type="match status" value="1"/>
</dbReference>
<evidence type="ECO:0000313" key="9">
    <source>
        <dbReference type="Proteomes" id="UP000551327"/>
    </source>
</evidence>
<feature type="transmembrane region" description="Helical" evidence="6">
    <location>
        <begin position="243"/>
        <end position="263"/>
    </location>
</feature>
<feature type="domain" description="EamA" evidence="7">
    <location>
        <begin position="205"/>
        <end position="316"/>
    </location>
</feature>
<evidence type="ECO:0000256" key="5">
    <source>
        <dbReference type="ARBA" id="ARBA00023136"/>
    </source>
</evidence>
<keyword evidence="4 6" id="KW-1133">Transmembrane helix</keyword>
<proteinExistence type="inferred from homology"/>
<reference evidence="8 9" key="1">
    <citation type="submission" date="2020-08" db="EMBL/GenBank/DDBJ databases">
        <title>The genome sequence of type strain Novosphingobium piscinae KCTC 42194.</title>
        <authorList>
            <person name="Liu Y."/>
        </authorList>
    </citation>
    <scope>NUCLEOTIDE SEQUENCE [LARGE SCALE GENOMIC DNA]</scope>
    <source>
        <strain evidence="8 9">KCTC 42194</strain>
    </source>
</reference>
<feature type="transmembrane region" description="Helical" evidence="6">
    <location>
        <begin position="149"/>
        <end position="167"/>
    </location>
</feature>
<organism evidence="8 9">
    <name type="scientific">Novosphingobium piscinae</name>
    <dbReference type="NCBI Taxonomy" id="1507448"/>
    <lineage>
        <taxon>Bacteria</taxon>
        <taxon>Pseudomonadati</taxon>
        <taxon>Pseudomonadota</taxon>
        <taxon>Alphaproteobacteria</taxon>
        <taxon>Sphingomonadales</taxon>
        <taxon>Sphingomonadaceae</taxon>
        <taxon>Novosphingobium</taxon>
    </lineage>
</organism>
<feature type="transmembrane region" description="Helical" evidence="6">
    <location>
        <begin position="118"/>
        <end position="142"/>
    </location>
</feature>
<evidence type="ECO:0000256" key="6">
    <source>
        <dbReference type="SAM" id="Phobius"/>
    </source>
</evidence>
<feature type="transmembrane region" description="Helical" evidence="6">
    <location>
        <begin position="179"/>
        <end position="199"/>
    </location>
</feature>
<comment type="similarity">
    <text evidence="2">Belongs to the EamA transporter family.</text>
</comment>
<evidence type="ECO:0000313" key="8">
    <source>
        <dbReference type="EMBL" id="MBC2670296.1"/>
    </source>
</evidence>
<dbReference type="SUPFAM" id="SSF103481">
    <property type="entry name" value="Multidrug resistance efflux transporter EmrE"/>
    <property type="match status" value="2"/>
</dbReference>
<dbReference type="InterPro" id="IPR050638">
    <property type="entry name" value="AA-Vitamin_Transporters"/>
</dbReference>
<feature type="transmembrane region" description="Helical" evidence="6">
    <location>
        <begin position="34"/>
        <end position="52"/>
    </location>
</feature>
<dbReference type="PANTHER" id="PTHR32322:SF2">
    <property type="entry name" value="EAMA DOMAIN-CONTAINING PROTEIN"/>
    <property type="match status" value="1"/>
</dbReference>
<evidence type="ECO:0000256" key="1">
    <source>
        <dbReference type="ARBA" id="ARBA00004141"/>
    </source>
</evidence>
<evidence type="ECO:0000256" key="4">
    <source>
        <dbReference type="ARBA" id="ARBA00022989"/>
    </source>
</evidence>
<name>A0A7X1G0C0_9SPHN</name>
<evidence type="ECO:0000256" key="2">
    <source>
        <dbReference type="ARBA" id="ARBA00007362"/>
    </source>
</evidence>
<comment type="caution">
    <text evidence="8">The sequence shown here is derived from an EMBL/GenBank/DDBJ whole genome shotgun (WGS) entry which is preliminary data.</text>
</comment>
<dbReference type="Proteomes" id="UP000551327">
    <property type="component" value="Unassembled WGS sequence"/>
</dbReference>
<accession>A0A7X1G0C0</accession>
<dbReference type="GO" id="GO:0016020">
    <property type="term" value="C:membrane"/>
    <property type="evidence" value="ECO:0007669"/>
    <property type="project" value="UniProtKB-SubCell"/>
</dbReference>
<feature type="transmembrane region" description="Helical" evidence="6">
    <location>
        <begin position="275"/>
        <end position="293"/>
    </location>
</feature>
<evidence type="ECO:0000259" key="7">
    <source>
        <dbReference type="Pfam" id="PF00892"/>
    </source>
</evidence>
<dbReference type="EMBL" id="JACLAX010000017">
    <property type="protein sequence ID" value="MBC2670296.1"/>
    <property type="molecule type" value="Genomic_DNA"/>
</dbReference>
<comment type="subcellular location">
    <subcellularLocation>
        <location evidence="1">Membrane</location>
        <topology evidence="1">Multi-pass membrane protein</topology>
    </subcellularLocation>
</comment>
<feature type="domain" description="EamA" evidence="7">
    <location>
        <begin position="34"/>
        <end position="166"/>
    </location>
</feature>
<gene>
    <name evidence="8" type="ORF">H7F53_14165</name>
</gene>
<dbReference type="Pfam" id="PF00892">
    <property type="entry name" value="EamA"/>
    <property type="match status" value="2"/>
</dbReference>